<evidence type="ECO:0000256" key="1">
    <source>
        <dbReference type="PROSITE-ProRule" id="PRU00182"/>
    </source>
</evidence>
<dbReference type="InterPro" id="IPR002509">
    <property type="entry name" value="NODB_dom"/>
</dbReference>
<feature type="region of interest" description="Disordered" evidence="2">
    <location>
        <begin position="1"/>
        <end position="147"/>
    </location>
</feature>
<dbReference type="Gene3D" id="3.20.20.370">
    <property type="entry name" value="Glycoside hydrolase/deacetylase"/>
    <property type="match status" value="1"/>
</dbReference>
<feature type="compositionally biased region" description="Basic and acidic residues" evidence="2">
    <location>
        <begin position="1"/>
        <end position="41"/>
    </location>
</feature>
<keyword evidence="3" id="KW-0812">Transmembrane</keyword>
<proteinExistence type="predicted"/>
<evidence type="ECO:0000256" key="2">
    <source>
        <dbReference type="SAM" id="MobiDB-lite"/>
    </source>
</evidence>
<accession>A0A842J839</accession>
<evidence type="ECO:0000259" key="4">
    <source>
        <dbReference type="PROSITE" id="PS51677"/>
    </source>
</evidence>
<keyword evidence="1" id="KW-0694">RNA-binding</keyword>
<keyword evidence="3" id="KW-0472">Membrane</keyword>
<sequence>MHDNYGQGSERHENGGLAPRPDRARSDSARRSASENRRARESGSYSGSGRDFERTGSTAEERAAGRPIAHPSSRGGGRPAHSGRIPQQNSGRVPRQGSGRIPQQGRSQHYSPSPNAQTRPRRTSDAPSGRSREEHPAPGQTPYQDRDRYLRISQKPERKGRRVAGVLVSLGVVAAVVLGVVLFVQSLPANITLNGASIEVHGGKTLADALSASGIKPQPGDLLAVDGSVLEAGKGKPFYATVNGAVVEELDKKLASGDVVEIGNGGPIEEPFDGVEETIPWTAVKEGTGAIHVMEGEGKDGIKATKTGKTSGITAEQVTQEPSDMVCRNVTPNVGDDKVIALTFDDGPWGKQTGEVLDVLAANDAKATFFTVGNRIERDDGASFVKRAVSEGHQVCTHSYDHASGSGQSVNLGYMTPQEQVDEIKKGYAAIEAATGTEASRIVRVPGGNFGEDVVKNIGPLIKAEIGWNIDSNDWSRPGPQAIVDELMGAWPGAIVLMHDGGGDRSQTIEALKTALPRLKEQGYRFITIDELMQYPLS</sequence>
<feature type="compositionally biased region" description="Basic and acidic residues" evidence="2">
    <location>
        <begin position="50"/>
        <end position="64"/>
    </location>
</feature>
<reference evidence="5 6" key="1">
    <citation type="submission" date="2020-08" db="EMBL/GenBank/DDBJ databases">
        <authorList>
            <person name="Liu C."/>
            <person name="Sun Q."/>
        </authorList>
    </citation>
    <scope>NUCLEOTIDE SEQUENCE [LARGE SCALE GENOMIC DNA]</scope>
    <source>
        <strain evidence="5 6">N22</strain>
    </source>
</reference>
<comment type="caution">
    <text evidence="5">The sequence shown here is derived from an EMBL/GenBank/DDBJ whole genome shotgun (WGS) entry which is preliminary data.</text>
</comment>
<dbReference type="Proteomes" id="UP000587396">
    <property type="component" value="Unassembled WGS sequence"/>
</dbReference>
<organism evidence="5 6">
    <name type="scientific">Gordonibacter massiliensis</name>
    <name type="common">ex Traore et al. 2017</name>
    <dbReference type="NCBI Taxonomy" id="1841863"/>
    <lineage>
        <taxon>Bacteria</taxon>
        <taxon>Bacillati</taxon>
        <taxon>Actinomycetota</taxon>
        <taxon>Coriobacteriia</taxon>
        <taxon>Eggerthellales</taxon>
        <taxon>Eggerthellaceae</taxon>
        <taxon>Gordonibacter</taxon>
    </lineage>
</organism>
<dbReference type="InterPro" id="IPR011330">
    <property type="entry name" value="Glyco_hydro/deAcase_b/a-brl"/>
</dbReference>
<dbReference type="Pfam" id="PF01522">
    <property type="entry name" value="Polysacc_deac_1"/>
    <property type="match status" value="1"/>
</dbReference>
<name>A0A842J839_9ACTN</name>
<dbReference type="GO" id="GO:0016810">
    <property type="term" value="F:hydrolase activity, acting on carbon-nitrogen (but not peptide) bonds"/>
    <property type="evidence" value="ECO:0007669"/>
    <property type="project" value="InterPro"/>
</dbReference>
<dbReference type="EMBL" id="JACMSE010000001">
    <property type="protein sequence ID" value="MBC2887887.1"/>
    <property type="molecule type" value="Genomic_DNA"/>
</dbReference>
<dbReference type="PROSITE" id="PS50889">
    <property type="entry name" value="S4"/>
    <property type="match status" value="1"/>
</dbReference>
<dbReference type="InterPro" id="IPR050248">
    <property type="entry name" value="Polysacc_deacetylase_ArnD"/>
</dbReference>
<protein>
    <submittedName>
        <fullName evidence="5">Polysaccharide deacetylase family protein</fullName>
    </submittedName>
</protein>
<dbReference type="SUPFAM" id="SSF88713">
    <property type="entry name" value="Glycoside hydrolase/deacetylase"/>
    <property type="match status" value="1"/>
</dbReference>
<feature type="compositionally biased region" description="Polar residues" evidence="2">
    <location>
        <begin position="104"/>
        <end position="118"/>
    </location>
</feature>
<keyword evidence="3" id="KW-1133">Transmembrane helix</keyword>
<evidence type="ECO:0000313" key="5">
    <source>
        <dbReference type="EMBL" id="MBC2887887.1"/>
    </source>
</evidence>
<gene>
    <name evidence="5" type="ORF">H7313_00675</name>
</gene>
<dbReference type="PROSITE" id="PS51677">
    <property type="entry name" value="NODB"/>
    <property type="match status" value="1"/>
</dbReference>
<dbReference type="GO" id="GO:0005975">
    <property type="term" value="P:carbohydrate metabolic process"/>
    <property type="evidence" value="ECO:0007669"/>
    <property type="project" value="InterPro"/>
</dbReference>
<feature type="transmembrane region" description="Helical" evidence="3">
    <location>
        <begin position="163"/>
        <end position="184"/>
    </location>
</feature>
<dbReference type="GO" id="GO:0003723">
    <property type="term" value="F:RNA binding"/>
    <property type="evidence" value="ECO:0007669"/>
    <property type="project" value="UniProtKB-KW"/>
</dbReference>
<dbReference type="PANTHER" id="PTHR10587">
    <property type="entry name" value="GLYCOSYL TRANSFERASE-RELATED"/>
    <property type="match status" value="1"/>
</dbReference>
<dbReference type="AlphaFoldDB" id="A0A842J839"/>
<dbReference type="CDD" id="cd10917">
    <property type="entry name" value="CE4_NodB_like_6s_7s"/>
    <property type="match status" value="1"/>
</dbReference>
<evidence type="ECO:0000256" key="3">
    <source>
        <dbReference type="SAM" id="Phobius"/>
    </source>
</evidence>
<evidence type="ECO:0000313" key="6">
    <source>
        <dbReference type="Proteomes" id="UP000587396"/>
    </source>
</evidence>
<keyword evidence="6" id="KW-1185">Reference proteome</keyword>
<feature type="domain" description="NodB homology" evidence="4">
    <location>
        <begin position="338"/>
        <end position="527"/>
    </location>
</feature>